<keyword evidence="2" id="KW-1185">Reference proteome</keyword>
<accession>A0A1Y0SZ72</accession>
<dbReference type="EMBL" id="MF042360">
    <property type="protein sequence ID" value="ARV76966.1"/>
    <property type="molecule type" value="Genomic_DNA"/>
</dbReference>
<organism evidence="1 2">
    <name type="scientific">Pseudomonas phage Phabio</name>
    <dbReference type="NCBI Taxonomy" id="2006668"/>
    <lineage>
        <taxon>Viruses</taxon>
        <taxon>Duplodnaviria</taxon>
        <taxon>Heunggongvirae</taxon>
        <taxon>Uroviricota</taxon>
        <taxon>Caudoviricetes</taxon>
        <taxon>Chimalliviridae</taxon>
        <taxon>Phabiovirus</taxon>
        <taxon>Phabiovirus phabio</taxon>
    </lineage>
</organism>
<dbReference type="Proteomes" id="UP000225448">
    <property type="component" value="Segment"/>
</dbReference>
<evidence type="ECO:0000313" key="2">
    <source>
        <dbReference type="Proteomes" id="UP000225448"/>
    </source>
</evidence>
<evidence type="ECO:0000313" key="1">
    <source>
        <dbReference type="EMBL" id="ARV76966.1"/>
    </source>
</evidence>
<gene>
    <name evidence="1" type="ORF">PHABIO_335</name>
</gene>
<reference evidence="1 2" key="1">
    <citation type="submission" date="2017-05" db="EMBL/GenBank/DDBJ databases">
        <authorList>
            <person name="Song R."/>
            <person name="Chenine A.L."/>
            <person name="Ruprecht R.M."/>
        </authorList>
    </citation>
    <scope>NUCLEOTIDE SEQUENCE [LARGE SCALE GENOMIC DNA]</scope>
</reference>
<name>A0A1Y0SZ72_9CAUD</name>
<proteinExistence type="predicted"/>
<sequence length="130" mass="15748">MFPIQVEEAVVRYGPRQGSYYNKEYDLNKYGVKRYPYTDVDILEIISTEKIPKRLRFHKVRDYVNQTMLTFYIYDVDTNLLIVTMNVVLNKQRLWFETPDITETFPNMDVKIAVIQDPNKKSYRWDGEYW</sequence>
<protein>
    <submittedName>
        <fullName evidence="1">Uncharacterized protein</fullName>
    </submittedName>
</protein>